<sequence length="52" mass="5767">MRMKFWFIGGIVAIAVVAGIFETLASQRRKGEAEEKEEEGKEASRVNSAQLP</sequence>
<dbReference type="Proteomes" id="UP000245125">
    <property type="component" value="Unassembled WGS sequence"/>
</dbReference>
<gene>
    <name evidence="3" type="ORF">NBG4_110004</name>
</gene>
<reference evidence="4" key="1">
    <citation type="submission" date="2018-03" db="EMBL/GenBank/DDBJ databases">
        <authorList>
            <person name="Zecchin S."/>
        </authorList>
    </citation>
    <scope>NUCLEOTIDE SEQUENCE [LARGE SCALE GENOMIC DNA]</scope>
</reference>
<feature type="region of interest" description="Disordered" evidence="1">
    <location>
        <begin position="28"/>
        <end position="52"/>
    </location>
</feature>
<dbReference type="EMBL" id="OUUY01000013">
    <property type="protein sequence ID" value="SPP99701.1"/>
    <property type="molecule type" value="Genomic_DNA"/>
</dbReference>
<evidence type="ECO:0000256" key="2">
    <source>
        <dbReference type="SAM" id="Phobius"/>
    </source>
</evidence>
<proteinExistence type="predicted"/>
<name>A0A2U3QE38_9BACT</name>
<keyword evidence="2" id="KW-0472">Membrane</keyword>
<evidence type="ECO:0000313" key="4">
    <source>
        <dbReference type="Proteomes" id="UP000245125"/>
    </source>
</evidence>
<accession>A0A2U3QE38</accession>
<keyword evidence="2" id="KW-1133">Transmembrane helix</keyword>
<feature type="transmembrane region" description="Helical" evidence="2">
    <location>
        <begin position="6"/>
        <end position="25"/>
    </location>
</feature>
<keyword evidence="2" id="KW-0812">Transmembrane</keyword>
<dbReference type="AlphaFoldDB" id="A0A2U3QE38"/>
<evidence type="ECO:0000313" key="3">
    <source>
        <dbReference type="EMBL" id="SPP99701.1"/>
    </source>
</evidence>
<protein>
    <submittedName>
        <fullName evidence="3">Uncharacterized protein</fullName>
    </submittedName>
</protein>
<evidence type="ECO:0000256" key="1">
    <source>
        <dbReference type="SAM" id="MobiDB-lite"/>
    </source>
</evidence>
<organism evidence="3 4">
    <name type="scientific">Candidatus Sulfobium mesophilum</name>
    <dbReference type="NCBI Taxonomy" id="2016548"/>
    <lineage>
        <taxon>Bacteria</taxon>
        <taxon>Pseudomonadati</taxon>
        <taxon>Nitrospirota</taxon>
        <taxon>Nitrospiria</taxon>
        <taxon>Nitrospirales</taxon>
        <taxon>Nitrospiraceae</taxon>
        <taxon>Candidatus Sulfobium</taxon>
    </lineage>
</organism>
<keyword evidence="4" id="KW-1185">Reference proteome</keyword>
<feature type="compositionally biased region" description="Basic and acidic residues" evidence="1">
    <location>
        <begin position="29"/>
        <end position="44"/>
    </location>
</feature>